<feature type="region of interest" description="Disordered" evidence="2">
    <location>
        <begin position="91"/>
        <end position="115"/>
    </location>
</feature>
<dbReference type="InParanoid" id="A0A1X7T4I9"/>
<dbReference type="EnsemblMetazoa" id="Aqu2.1.09419_001">
    <property type="protein sequence ID" value="Aqu2.1.09419_001"/>
    <property type="gene ID" value="Aqu2.1.09419"/>
</dbReference>
<name>A0A1X7T4I9_AMPQE</name>
<protein>
    <submittedName>
        <fullName evidence="3">Uncharacterized protein</fullName>
    </submittedName>
</protein>
<evidence type="ECO:0000313" key="3">
    <source>
        <dbReference type="EnsemblMetazoa" id="Aqu2.1.09419_001"/>
    </source>
</evidence>
<evidence type="ECO:0000256" key="2">
    <source>
        <dbReference type="SAM" id="MobiDB-lite"/>
    </source>
</evidence>
<accession>A0A1X7T4I9</accession>
<organism evidence="3">
    <name type="scientific">Amphimedon queenslandica</name>
    <name type="common">Sponge</name>
    <dbReference type="NCBI Taxonomy" id="400682"/>
    <lineage>
        <taxon>Eukaryota</taxon>
        <taxon>Metazoa</taxon>
        <taxon>Porifera</taxon>
        <taxon>Demospongiae</taxon>
        <taxon>Heteroscleromorpha</taxon>
        <taxon>Haplosclerida</taxon>
        <taxon>Niphatidae</taxon>
        <taxon>Amphimedon</taxon>
    </lineage>
</organism>
<sequence>ESKQEIELLQEKISRMSVQQIEEAKSLKEALEKQSKAKEVESKQEIELLQEKISRMSVQQIEDSKEMVAMKKEAELLKEALDAKNKMLRVSRGESDRFKRKAEENEKQSKAKEVESKQEIELLQKKISRMSVQQIEEAKSLKEALDAKNKMLSASIAESERFKRIAAETKQLLQEKVSRSTESEK</sequence>
<keyword evidence="1" id="KW-0175">Coiled coil</keyword>
<evidence type="ECO:0000256" key="1">
    <source>
        <dbReference type="SAM" id="Coils"/>
    </source>
</evidence>
<proteinExistence type="predicted"/>
<reference evidence="3" key="1">
    <citation type="submission" date="2017-05" db="UniProtKB">
        <authorList>
            <consortium name="EnsemblMetazoa"/>
        </authorList>
    </citation>
    <scope>IDENTIFICATION</scope>
</reference>
<feature type="coiled-coil region" evidence="1">
    <location>
        <begin position="21"/>
        <end position="87"/>
    </location>
</feature>
<dbReference type="AlphaFoldDB" id="A0A1X7T4I9"/>